<name>A0A8H6XMG7_9AGAR</name>
<sequence>MIFVDPYELGNRASTYPFKYAGPSNLELPVLALSGDENDENAAFLVTMALPLLTTRAPLK</sequence>
<organism evidence="1 2">
    <name type="scientific">Mycena sanguinolenta</name>
    <dbReference type="NCBI Taxonomy" id="230812"/>
    <lineage>
        <taxon>Eukaryota</taxon>
        <taxon>Fungi</taxon>
        <taxon>Dikarya</taxon>
        <taxon>Basidiomycota</taxon>
        <taxon>Agaricomycotina</taxon>
        <taxon>Agaricomycetes</taxon>
        <taxon>Agaricomycetidae</taxon>
        <taxon>Agaricales</taxon>
        <taxon>Marasmiineae</taxon>
        <taxon>Mycenaceae</taxon>
        <taxon>Mycena</taxon>
    </lineage>
</organism>
<dbReference type="EMBL" id="JACAZH010000021">
    <property type="protein sequence ID" value="KAF7344418.1"/>
    <property type="molecule type" value="Genomic_DNA"/>
</dbReference>
<evidence type="ECO:0000313" key="1">
    <source>
        <dbReference type="EMBL" id="KAF7344418.1"/>
    </source>
</evidence>
<dbReference type="AlphaFoldDB" id="A0A8H6XMG7"/>
<keyword evidence="2" id="KW-1185">Reference proteome</keyword>
<dbReference type="Proteomes" id="UP000623467">
    <property type="component" value="Unassembled WGS sequence"/>
</dbReference>
<protein>
    <submittedName>
        <fullName evidence="1">Uncharacterized protein</fullName>
    </submittedName>
</protein>
<proteinExistence type="predicted"/>
<comment type="caution">
    <text evidence="1">The sequence shown here is derived from an EMBL/GenBank/DDBJ whole genome shotgun (WGS) entry which is preliminary data.</text>
</comment>
<accession>A0A8H6XMG7</accession>
<dbReference type="OrthoDB" id="5546453at2759"/>
<evidence type="ECO:0000313" key="2">
    <source>
        <dbReference type="Proteomes" id="UP000623467"/>
    </source>
</evidence>
<gene>
    <name evidence="1" type="ORF">MSAN_01923000</name>
</gene>
<reference evidence="1" key="1">
    <citation type="submission" date="2020-05" db="EMBL/GenBank/DDBJ databases">
        <title>Mycena genomes resolve the evolution of fungal bioluminescence.</title>
        <authorList>
            <person name="Tsai I.J."/>
        </authorList>
    </citation>
    <scope>NUCLEOTIDE SEQUENCE</scope>
    <source>
        <strain evidence="1">160909Yilan</strain>
    </source>
</reference>